<evidence type="ECO:0000256" key="4">
    <source>
        <dbReference type="ARBA" id="ARBA00022475"/>
    </source>
</evidence>
<dbReference type="PANTHER" id="PTHR30472:SF24">
    <property type="entry name" value="FERRIC ENTEROBACTIN TRANSPORT SYSTEM PERMEASE PROTEIN FEPG"/>
    <property type="match status" value="1"/>
</dbReference>
<feature type="transmembrane region" description="Helical" evidence="8">
    <location>
        <begin position="139"/>
        <end position="163"/>
    </location>
</feature>
<feature type="transmembrane region" description="Helical" evidence="8">
    <location>
        <begin position="100"/>
        <end position="127"/>
    </location>
</feature>
<keyword evidence="7 8" id="KW-0472">Membrane</keyword>
<dbReference type="Pfam" id="PF01032">
    <property type="entry name" value="FecCD"/>
    <property type="match status" value="1"/>
</dbReference>
<dbReference type="EMBL" id="BOMG01000127">
    <property type="protein sequence ID" value="GID61450.1"/>
    <property type="molecule type" value="Genomic_DNA"/>
</dbReference>
<dbReference type="CDD" id="cd06550">
    <property type="entry name" value="TM_ABC_iron-siderophores_like"/>
    <property type="match status" value="1"/>
</dbReference>
<dbReference type="Proteomes" id="UP000612282">
    <property type="component" value="Unassembled WGS sequence"/>
</dbReference>
<comment type="similarity">
    <text evidence="2">Belongs to the binding-protein-dependent transport system permease family. FecCD subfamily.</text>
</comment>
<feature type="transmembrane region" description="Helical" evidence="8">
    <location>
        <begin position="295"/>
        <end position="314"/>
    </location>
</feature>
<name>A0ABQ3XSF7_9ACTN</name>
<evidence type="ECO:0000313" key="10">
    <source>
        <dbReference type="Proteomes" id="UP000612282"/>
    </source>
</evidence>
<evidence type="ECO:0000256" key="6">
    <source>
        <dbReference type="ARBA" id="ARBA00022989"/>
    </source>
</evidence>
<dbReference type="PANTHER" id="PTHR30472">
    <property type="entry name" value="FERRIC ENTEROBACTIN TRANSPORT SYSTEM PERMEASE PROTEIN"/>
    <property type="match status" value="1"/>
</dbReference>
<accession>A0ABQ3XSF7</accession>
<evidence type="ECO:0000256" key="3">
    <source>
        <dbReference type="ARBA" id="ARBA00022448"/>
    </source>
</evidence>
<feature type="transmembrane region" description="Helical" evidence="8">
    <location>
        <begin position="59"/>
        <end position="79"/>
    </location>
</feature>
<reference evidence="9 10" key="1">
    <citation type="submission" date="2021-01" db="EMBL/GenBank/DDBJ databases">
        <title>Whole genome shotgun sequence of Actinoplanes couchii NBRC 106145.</title>
        <authorList>
            <person name="Komaki H."/>
            <person name="Tamura T."/>
        </authorList>
    </citation>
    <scope>NUCLEOTIDE SEQUENCE [LARGE SCALE GENOMIC DNA]</scope>
    <source>
        <strain evidence="9 10">NBRC 106145</strain>
    </source>
</reference>
<comment type="caution">
    <text evidence="9">The sequence shown here is derived from an EMBL/GenBank/DDBJ whole genome shotgun (WGS) entry which is preliminary data.</text>
</comment>
<feature type="transmembrane region" description="Helical" evidence="8">
    <location>
        <begin position="227"/>
        <end position="252"/>
    </location>
</feature>
<evidence type="ECO:0000313" key="9">
    <source>
        <dbReference type="EMBL" id="GID61450.1"/>
    </source>
</evidence>
<dbReference type="InterPro" id="IPR000522">
    <property type="entry name" value="ABC_transptr_permease_BtuC"/>
</dbReference>
<keyword evidence="5 8" id="KW-0812">Transmembrane</keyword>
<feature type="transmembrane region" description="Helical" evidence="8">
    <location>
        <begin position="264"/>
        <end position="283"/>
    </location>
</feature>
<keyword evidence="4" id="KW-1003">Cell membrane</keyword>
<comment type="subcellular location">
    <subcellularLocation>
        <location evidence="1">Cell membrane</location>
        <topology evidence="1">Multi-pass membrane protein</topology>
    </subcellularLocation>
</comment>
<evidence type="ECO:0000256" key="1">
    <source>
        <dbReference type="ARBA" id="ARBA00004651"/>
    </source>
</evidence>
<evidence type="ECO:0000256" key="8">
    <source>
        <dbReference type="SAM" id="Phobius"/>
    </source>
</evidence>
<dbReference type="SUPFAM" id="SSF81345">
    <property type="entry name" value="ABC transporter involved in vitamin B12 uptake, BtuC"/>
    <property type="match status" value="1"/>
</dbReference>
<sequence length="320" mass="32366">MRRPAVVVTVLLATALVLAVVAVATGTLPIPLADLWAALIGDGDRRTLFVLRELRGPRIGLALIVGAALGAAGALFQSVTRNPLGSPDIVGFTSGAATGALVAILVLPAGVISAGAGAVAGGFAVALVSVLTGGTGRRLILVGIGLAAFLTSVNSFLLTRASITEAQNAGVWLVGSLNGRGSHLLMSAILTFALLPLAAWYGRGLTILEMGDDKAQSLGVRPDHQRLIAIAVGIGLTGAAVAAAGPVGFVALAAPQLARRLTRVASPMPVVSALVGAVLLLAADMLAQRVLTPQQIPVGAMTGFLGGIYLIMLLRRRTRL</sequence>
<dbReference type="RefSeq" id="WP_203809437.1">
    <property type="nucleotide sequence ID" value="NZ_BAAAQE010000036.1"/>
</dbReference>
<keyword evidence="6 8" id="KW-1133">Transmembrane helix</keyword>
<proteinExistence type="inferred from homology"/>
<gene>
    <name evidence="9" type="ORF">Aco03nite_098540</name>
</gene>
<organism evidence="9 10">
    <name type="scientific">Actinoplanes couchii</name>
    <dbReference type="NCBI Taxonomy" id="403638"/>
    <lineage>
        <taxon>Bacteria</taxon>
        <taxon>Bacillati</taxon>
        <taxon>Actinomycetota</taxon>
        <taxon>Actinomycetes</taxon>
        <taxon>Micromonosporales</taxon>
        <taxon>Micromonosporaceae</taxon>
        <taxon>Actinoplanes</taxon>
    </lineage>
</organism>
<evidence type="ECO:0000256" key="7">
    <source>
        <dbReference type="ARBA" id="ARBA00023136"/>
    </source>
</evidence>
<keyword evidence="3" id="KW-0813">Transport</keyword>
<feature type="transmembrane region" description="Helical" evidence="8">
    <location>
        <begin position="184"/>
        <end position="202"/>
    </location>
</feature>
<evidence type="ECO:0000256" key="5">
    <source>
        <dbReference type="ARBA" id="ARBA00022692"/>
    </source>
</evidence>
<dbReference type="InterPro" id="IPR037294">
    <property type="entry name" value="ABC_BtuC-like"/>
</dbReference>
<dbReference type="Gene3D" id="1.10.3470.10">
    <property type="entry name" value="ABC transporter involved in vitamin B12 uptake, BtuC"/>
    <property type="match status" value="1"/>
</dbReference>
<keyword evidence="10" id="KW-1185">Reference proteome</keyword>
<protein>
    <submittedName>
        <fullName evidence="9">ABC transporter permease</fullName>
    </submittedName>
</protein>
<evidence type="ECO:0000256" key="2">
    <source>
        <dbReference type="ARBA" id="ARBA00007935"/>
    </source>
</evidence>